<name>A0A7C9KX76_9SPHN</name>
<dbReference type="EMBL" id="WIOL01000003">
    <property type="protein sequence ID" value="MQT17625.1"/>
    <property type="molecule type" value="Genomic_DNA"/>
</dbReference>
<organism evidence="1 2">
    <name type="scientific">Sandarakinorhabdus fusca</name>
    <dbReference type="NCBI Taxonomy" id="1439888"/>
    <lineage>
        <taxon>Bacteria</taxon>
        <taxon>Pseudomonadati</taxon>
        <taxon>Pseudomonadota</taxon>
        <taxon>Alphaproteobacteria</taxon>
        <taxon>Sphingomonadales</taxon>
        <taxon>Sphingosinicellaceae</taxon>
        <taxon>Sandarakinorhabdus</taxon>
    </lineage>
</organism>
<dbReference type="RefSeq" id="WP_152578066.1">
    <property type="nucleotide sequence ID" value="NZ_JAATJI010000002.1"/>
</dbReference>
<evidence type="ECO:0000313" key="2">
    <source>
        <dbReference type="Proteomes" id="UP000481327"/>
    </source>
</evidence>
<dbReference type="OrthoDB" id="7391222at2"/>
<keyword evidence="2" id="KW-1185">Reference proteome</keyword>
<evidence type="ECO:0000313" key="1">
    <source>
        <dbReference type="EMBL" id="MQT17625.1"/>
    </source>
</evidence>
<proteinExistence type="predicted"/>
<dbReference type="Proteomes" id="UP000481327">
    <property type="component" value="Unassembled WGS sequence"/>
</dbReference>
<protein>
    <submittedName>
        <fullName evidence="1">Uncharacterized protein</fullName>
    </submittedName>
</protein>
<gene>
    <name evidence="1" type="ORF">F3168_10160</name>
</gene>
<comment type="caution">
    <text evidence="1">The sequence shown here is derived from an EMBL/GenBank/DDBJ whole genome shotgun (WGS) entry which is preliminary data.</text>
</comment>
<reference evidence="1 2" key="1">
    <citation type="submission" date="2019-09" db="EMBL/GenBank/DDBJ databases">
        <title>Polymorphobacter sp. isolated from a lake in China.</title>
        <authorList>
            <person name="Liu Z."/>
        </authorList>
    </citation>
    <scope>NUCLEOTIDE SEQUENCE [LARGE SCALE GENOMIC DNA]</scope>
    <source>
        <strain evidence="1 2">D40P</strain>
    </source>
</reference>
<sequence>MVWTSLFGIVTLVLLARALGFGASPLLADDGDARRIAADAIHGFAPADAVVARDGRGALVAGQDGRVALVRPLGDRWVVRIVNGAAAAVTDGRLRVTPAETMFPPADLDLGPAAAAWAQRL</sequence>
<accession>A0A7C9KX76</accession>
<dbReference type="AlphaFoldDB" id="A0A7C9KX76"/>